<evidence type="ECO:0000256" key="1">
    <source>
        <dbReference type="SAM" id="MobiDB-lite"/>
    </source>
</evidence>
<feature type="compositionally biased region" description="Polar residues" evidence="1">
    <location>
        <begin position="55"/>
        <end position="67"/>
    </location>
</feature>
<feature type="region of interest" description="Disordered" evidence="1">
    <location>
        <begin position="1"/>
        <end position="27"/>
    </location>
</feature>
<gene>
    <name evidence="2" type="ORF">GA0061102_1001252</name>
</gene>
<evidence type="ECO:0000313" key="3">
    <source>
        <dbReference type="Proteomes" id="UP000199435"/>
    </source>
</evidence>
<dbReference type="AlphaFoldDB" id="A0A1C3TZR3"/>
<accession>A0A1C3TZR3</accession>
<evidence type="ECO:0000313" key="2">
    <source>
        <dbReference type="EMBL" id="SCB08730.1"/>
    </source>
</evidence>
<feature type="region of interest" description="Disordered" evidence="1">
    <location>
        <begin position="44"/>
        <end position="67"/>
    </location>
</feature>
<dbReference type="STRING" id="411945.GA0061102_1001252"/>
<keyword evidence="3" id="KW-1185">Reference proteome</keyword>
<organism evidence="2 3">
    <name type="scientific">Rhizobium miluonense</name>
    <dbReference type="NCBI Taxonomy" id="411945"/>
    <lineage>
        <taxon>Bacteria</taxon>
        <taxon>Pseudomonadati</taxon>
        <taxon>Pseudomonadota</taxon>
        <taxon>Alphaproteobacteria</taxon>
        <taxon>Hyphomicrobiales</taxon>
        <taxon>Rhizobiaceae</taxon>
        <taxon>Rhizobium/Agrobacterium group</taxon>
        <taxon>Rhizobium</taxon>
    </lineage>
</organism>
<evidence type="ECO:0008006" key="4">
    <source>
        <dbReference type="Google" id="ProtNLM"/>
    </source>
</evidence>
<sequence length="67" mass="7250">MGSILHGSARTTPRLRAELQAPQESTRSLAARYGLNPKTVAKWRERTTTADGPLNPSSTLTSIENVS</sequence>
<dbReference type="Proteomes" id="UP000199435">
    <property type="component" value="Unassembled WGS sequence"/>
</dbReference>
<dbReference type="EMBL" id="FMAH01000001">
    <property type="protein sequence ID" value="SCB08730.1"/>
    <property type="molecule type" value="Genomic_DNA"/>
</dbReference>
<proteinExistence type="predicted"/>
<name>A0A1C3TZR3_9HYPH</name>
<protein>
    <recommendedName>
        <fullName evidence="4">IS481 family transposase</fullName>
    </recommendedName>
</protein>
<reference evidence="3" key="1">
    <citation type="submission" date="2016-08" db="EMBL/GenBank/DDBJ databases">
        <authorList>
            <person name="Varghese N."/>
            <person name="Submissions Spin"/>
        </authorList>
    </citation>
    <scope>NUCLEOTIDE SEQUENCE [LARGE SCALE GENOMIC DNA]</scope>
    <source>
        <strain evidence="3">HAMBI 2971</strain>
    </source>
</reference>